<proteinExistence type="predicted"/>
<organism evidence="1">
    <name type="scientific">Clastoptera arizonana</name>
    <name type="common">Arizona spittle bug</name>
    <dbReference type="NCBI Taxonomy" id="38151"/>
    <lineage>
        <taxon>Eukaryota</taxon>
        <taxon>Metazoa</taxon>
        <taxon>Ecdysozoa</taxon>
        <taxon>Arthropoda</taxon>
        <taxon>Hexapoda</taxon>
        <taxon>Insecta</taxon>
        <taxon>Pterygota</taxon>
        <taxon>Neoptera</taxon>
        <taxon>Paraneoptera</taxon>
        <taxon>Hemiptera</taxon>
        <taxon>Auchenorrhyncha</taxon>
        <taxon>Cercopoidea</taxon>
        <taxon>Clastopteridae</taxon>
        <taxon>Clastoptera</taxon>
    </lineage>
</organism>
<feature type="non-terminal residue" evidence="1">
    <location>
        <position position="128"/>
    </location>
</feature>
<dbReference type="EMBL" id="GEDC01024092">
    <property type="protein sequence ID" value="JAS13206.1"/>
    <property type="molecule type" value="Transcribed_RNA"/>
</dbReference>
<evidence type="ECO:0000313" key="1">
    <source>
        <dbReference type="EMBL" id="JAS13206.1"/>
    </source>
</evidence>
<reference evidence="1" key="1">
    <citation type="submission" date="2015-12" db="EMBL/GenBank/DDBJ databases">
        <title>De novo transcriptome assembly of four potential Pierce s Disease insect vectors from Arizona vineyards.</title>
        <authorList>
            <person name="Tassone E.E."/>
        </authorList>
    </citation>
    <scope>NUCLEOTIDE SEQUENCE</scope>
</reference>
<sequence length="128" mass="15170">EESLGSDHSCFLSHQNMSKDFKEEENNYISGLEIYYSPIVKPYEETVYLVVLDNLGDKPFKVWFMIEFAREPIVYLSSSYKRGFIRKMCDDLITYKRACQDIPKSRESNYLIIKNYYDNNVENADFIT</sequence>
<feature type="non-terminal residue" evidence="1">
    <location>
        <position position="1"/>
    </location>
</feature>
<gene>
    <name evidence="1" type="ORF">g.45880</name>
</gene>
<dbReference type="AlphaFoldDB" id="A0A1B6CIB1"/>
<protein>
    <submittedName>
        <fullName evidence="1">Uncharacterized protein</fullName>
    </submittedName>
</protein>
<name>A0A1B6CIB1_9HEMI</name>
<accession>A0A1B6CIB1</accession>